<proteinExistence type="predicted"/>
<keyword evidence="2" id="KW-1185">Reference proteome</keyword>
<gene>
    <name evidence="1" type="ORF">HPB50_002878</name>
</gene>
<dbReference type="Proteomes" id="UP000821845">
    <property type="component" value="Chromosome 4"/>
</dbReference>
<comment type="caution">
    <text evidence="1">The sequence shown here is derived from an EMBL/GenBank/DDBJ whole genome shotgun (WGS) entry which is preliminary data.</text>
</comment>
<evidence type="ECO:0000313" key="1">
    <source>
        <dbReference type="EMBL" id="KAH6932116.1"/>
    </source>
</evidence>
<evidence type="ECO:0000313" key="2">
    <source>
        <dbReference type="Proteomes" id="UP000821845"/>
    </source>
</evidence>
<name>A0ACB7SAY5_HYAAI</name>
<dbReference type="EMBL" id="CM023484">
    <property type="protein sequence ID" value="KAH6932116.1"/>
    <property type="molecule type" value="Genomic_DNA"/>
</dbReference>
<sequence length="88" mass="9582">MCTKVSAVLEGSTTKPRAPGNFQEDGGHPLDGATTFGEKRIAPAGSRGTGKGRKDKAEQERATSHDERRPRNGDRPPPEEKFRIFFSA</sequence>
<accession>A0ACB7SAY5</accession>
<protein>
    <submittedName>
        <fullName evidence="1">Uncharacterized protein</fullName>
    </submittedName>
</protein>
<reference evidence="1" key="1">
    <citation type="submission" date="2020-05" db="EMBL/GenBank/DDBJ databases">
        <title>Large-scale comparative analyses of tick genomes elucidate their genetic diversity and vector capacities.</title>
        <authorList>
            <person name="Jia N."/>
            <person name="Wang J."/>
            <person name="Shi W."/>
            <person name="Du L."/>
            <person name="Sun Y."/>
            <person name="Zhan W."/>
            <person name="Jiang J."/>
            <person name="Wang Q."/>
            <person name="Zhang B."/>
            <person name="Ji P."/>
            <person name="Sakyi L.B."/>
            <person name="Cui X."/>
            <person name="Yuan T."/>
            <person name="Jiang B."/>
            <person name="Yang W."/>
            <person name="Lam T.T.-Y."/>
            <person name="Chang Q."/>
            <person name="Ding S."/>
            <person name="Wang X."/>
            <person name="Zhu J."/>
            <person name="Ruan X."/>
            <person name="Zhao L."/>
            <person name="Wei J."/>
            <person name="Que T."/>
            <person name="Du C."/>
            <person name="Cheng J."/>
            <person name="Dai P."/>
            <person name="Han X."/>
            <person name="Huang E."/>
            <person name="Gao Y."/>
            <person name="Liu J."/>
            <person name="Shao H."/>
            <person name="Ye R."/>
            <person name="Li L."/>
            <person name="Wei W."/>
            <person name="Wang X."/>
            <person name="Wang C."/>
            <person name="Yang T."/>
            <person name="Huo Q."/>
            <person name="Li W."/>
            <person name="Guo W."/>
            <person name="Chen H."/>
            <person name="Zhou L."/>
            <person name="Ni X."/>
            <person name="Tian J."/>
            <person name="Zhou Y."/>
            <person name="Sheng Y."/>
            <person name="Liu T."/>
            <person name="Pan Y."/>
            <person name="Xia L."/>
            <person name="Li J."/>
            <person name="Zhao F."/>
            <person name="Cao W."/>
        </authorList>
    </citation>
    <scope>NUCLEOTIDE SEQUENCE</scope>
    <source>
        <strain evidence="1">Hyas-2018</strain>
    </source>
</reference>
<organism evidence="1 2">
    <name type="scientific">Hyalomma asiaticum</name>
    <name type="common">Tick</name>
    <dbReference type="NCBI Taxonomy" id="266040"/>
    <lineage>
        <taxon>Eukaryota</taxon>
        <taxon>Metazoa</taxon>
        <taxon>Ecdysozoa</taxon>
        <taxon>Arthropoda</taxon>
        <taxon>Chelicerata</taxon>
        <taxon>Arachnida</taxon>
        <taxon>Acari</taxon>
        <taxon>Parasitiformes</taxon>
        <taxon>Ixodida</taxon>
        <taxon>Ixodoidea</taxon>
        <taxon>Ixodidae</taxon>
        <taxon>Hyalomminae</taxon>
        <taxon>Hyalomma</taxon>
    </lineage>
</organism>